<comment type="catalytic activity">
    <reaction evidence="1 9">
        <text>S-adenosyl-L-methionine + a thiopurine = S-adenosyl-L-homocysteine + a thiopurine S-methylether.</text>
        <dbReference type="EC" id="2.1.1.67"/>
    </reaction>
</comment>
<feature type="binding site" evidence="9">
    <location>
        <position position="123"/>
    </location>
    <ligand>
        <name>S-adenosyl-L-methionine</name>
        <dbReference type="ChEBI" id="CHEBI:59789"/>
    </ligand>
</feature>
<evidence type="ECO:0000256" key="8">
    <source>
        <dbReference type="ARBA" id="ARBA00022691"/>
    </source>
</evidence>
<name>A0A1E7ZEV6_9ALTE</name>
<dbReference type="InterPro" id="IPR029063">
    <property type="entry name" value="SAM-dependent_MTases_sf"/>
</dbReference>
<dbReference type="RefSeq" id="WP_070123821.1">
    <property type="nucleotide sequence ID" value="NZ_MDHN01000008.1"/>
</dbReference>
<dbReference type="AlphaFoldDB" id="A0A1E7ZEV6"/>
<dbReference type="GO" id="GO:0008119">
    <property type="term" value="F:thiopurine S-methyltransferase activity"/>
    <property type="evidence" value="ECO:0007669"/>
    <property type="project" value="UniProtKB-UniRule"/>
</dbReference>
<organism evidence="10 11">
    <name type="scientific">Alteromonas confluentis</name>
    <dbReference type="NCBI Taxonomy" id="1656094"/>
    <lineage>
        <taxon>Bacteria</taxon>
        <taxon>Pseudomonadati</taxon>
        <taxon>Pseudomonadota</taxon>
        <taxon>Gammaproteobacteria</taxon>
        <taxon>Alteromonadales</taxon>
        <taxon>Alteromonadaceae</taxon>
        <taxon>Alteromonas/Salinimonas group</taxon>
        <taxon>Alteromonas</taxon>
    </lineage>
</organism>
<dbReference type="NCBIfam" id="TIGR03840">
    <property type="entry name" value="TMPT_Se_Te"/>
    <property type="match status" value="1"/>
</dbReference>
<comment type="similarity">
    <text evidence="3 9">Belongs to the class I-like SAM-binding methyltransferase superfamily. TPMT family.</text>
</comment>
<dbReference type="PROSITE" id="PS51585">
    <property type="entry name" value="SAM_MT_TPMT"/>
    <property type="match status" value="1"/>
</dbReference>
<dbReference type="Pfam" id="PF05724">
    <property type="entry name" value="TPMT"/>
    <property type="match status" value="1"/>
</dbReference>
<keyword evidence="5 9" id="KW-0963">Cytoplasm</keyword>
<comment type="caution">
    <text evidence="10">The sequence shown here is derived from an EMBL/GenBank/DDBJ whole genome shotgun (WGS) entry which is preliminary data.</text>
</comment>
<dbReference type="GO" id="GO:0005737">
    <property type="term" value="C:cytoplasm"/>
    <property type="evidence" value="ECO:0007669"/>
    <property type="project" value="UniProtKB-SubCell"/>
</dbReference>
<evidence type="ECO:0000256" key="3">
    <source>
        <dbReference type="ARBA" id="ARBA00008145"/>
    </source>
</evidence>
<evidence type="ECO:0000256" key="9">
    <source>
        <dbReference type="HAMAP-Rule" id="MF_00812"/>
    </source>
</evidence>
<evidence type="ECO:0000256" key="2">
    <source>
        <dbReference type="ARBA" id="ARBA00004496"/>
    </source>
</evidence>
<evidence type="ECO:0000256" key="5">
    <source>
        <dbReference type="ARBA" id="ARBA00022490"/>
    </source>
</evidence>
<dbReference type="STRING" id="1656094.BFC18_04875"/>
<comment type="subcellular location">
    <subcellularLocation>
        <location evidence="2 9">Cytoplasm</location>
    </subcellularLocation>
</comment>
<evidence type="ECO:0000256" key="6">
    <source>
        <dbReference type="ARBA" id="ARBA00022603"/>
    </source>
</evidence>
<keyword evidence="6 9" id="KW-0489">Methyltransferase</keyword>
<feature type="binding site" evidence="9">
    <location>
        <position position="10"/>
    </location>
    <ligand>
        <name>S-adenosyl-L-methionine</name>
        <dbReference type="ChEBI" id="CHEBI:59789"/>
    </ligand>
</feature>
<reference evidence="10 11" key="1">
    <citation type="submission" date="2016-08" db="EMBL/GenBank/DDBJ databases">
        <authorList>
            <person name="Seilhamer J.J."/>
        </authorList>
    </citation>
    <scope>NUCLEOTIDE SEQUENCE [LARGE SCALE GENOMIC DNA]</scope>
    <source>
        <strain evidence="10 11">KCTC 42603</strain>
    </source>
</reference>
<dbReference type="InterPro" id="IPR008854">
    <property type="entry name" value="TPMT"/>
</dbReference>
<keyword evidence="7 9" id="KW-0808">Transferase</keyword>
<dbReference type="EMBL" id="MDHN01000008">
    <property type="protein sequence ID" value="OFC72039.1"/>
    <property type="molecule type" value="Genomic_DNA"/>
</dbReference>
<evidence type="ECO:0000313" key="11">
    <source>
        <dbReference type="Proteomes" id="UP000175691"/>
    </source>
</evidence>
<keyword evidence="8 9" id="KW-0949">S-adenosyl-L-methionine</keyword>
<dbReference type="HAMAP" id="MF_00812">
    <property type="entry name" value="Thiopur_methtran"/>
    <property type="match status" value="1"/>
</dbReference>
<gene>
    <name evidence="9" type="primary">tpm</name>
    <name evidence="10" type="ORF">BFC18_04875</name>
</gene>
<evidence type="ECO:0000256" key="1">
    <source>
        <dbReference type="ARBA" id="ARBA00000903"/>
    </source>
</evidence>
<keyword evidence="11" id="KW-1185">Reference proteome</keyword>
<dbReference type="GO" id="GO:0032259">
    <property type="term" value="P:methylation"/>
    <property type="evidence" value="ECO:0007669"/>
    <property type="project" value="UniProtKB-KW"/>
</dbReference>
<dbReference type="InterPro" id="IPR022474">
    <property type="entry name" value="Thiopur_S-MeTfrase_Se/Te_detox"/>
</dbReference>
<dbReference type="EC" id="2.1.1.67" evidence="4 9"/>
<dbReference type="FunFam" id="3.40.50.150:FF:000101">
    <property type="entry name" value="Thiopurine S-methyltransferase"/>
    <property type="match status" value="1"/>
</dbReference>
<protein>
    <recommendedName>
        <fullName evidence="4 9">Thiopurine S-methyltransferase</fullName>
        <ecNumber evidence="4 9">2.1.1.67</ecNumber>
    </recommendedName>
    <alternativeName>
        <fullName evidence="9">Thiopurine methyltransferase</fullName>
    </alternativeName>
</protein>
<evidence type="ECO:0000256" key="7">
    <source>
        <dbReference type="ARBA" id="ARBA00022679"/>
    </source>
</evidence>
<evidence type="ECO:0000256" key="4">
    <source>
        <dbReference type="ARBA" id="ARBA00011905"/>
    </source>
</evidence>
<dbReference type="SUPFAM" id="SSF53335">
    <property type="entry name" value="S-adenosyl-L-methionine-dependent methyltransferases"/>
    <property type="match status" value="1"/>
</dbReference>
<dbReference type="PIRSF" id="PIRSF023956">
    <property type="entry name" value="Thiopurine_S-methyltransferase"/>
    <property type="match status" value="1"/>
</dbReference>
<dbReference type="OrthoDB" id="9778208at2"/>
<dbReference type="PANTHER" id="PTHR10259">
    <property type="entry name" value="THIOPURINE S-METHYLTRANSFERASE"/>
    <property type="match status" value="1"/>
</dbReference>
<proteinExistence type="inferred from homology"/>
<dbReference type="PANTHER" id="PTHR10259:SF11">
    <property type="entry name" value="THIOPURINE S-METHYLTRANSFERASE"/>
    <property type="match status" value="1"/>
</dbReference>
<accession>A0A1E7ZEV6</accession>
<dbReference type="InterPro" id="IPR025835">
    <property type="entry name" value="Thiopurine_S-MeTrfase"/>
</dbReference>
<dbReference type="Gene3D" id="3.40.50.150">
    <property type="entry name" value="Vaccinia Virus protein VP39"/>
    <property type="match status" value="1"/>
</dbReference>
<feature type="binding site" evidence="9">
    <location>
        <position position="45"/>
    </location>
    <ligand>
        <name>S-adenosyl-L-methionine</name>
        <dbReference type="ChEBI" id="CHEBI:59789"/>
    </ligand>
</feature>
<evidence type="ECO:0000313" key="10">
    <source>
        <dbReference type="EMBL" id="OFC72039.1"/>
    </source>
</evidence>
<sequence>MDPEFWLMKWHNNETGFHEQEANPNLTQNIHRLSLAPGSRIFVPLCGKTLDIPWLIKQGYYVVAAELSTIAIAQLCQQLDIIPDSTKIGDITRYDGPGFTLFGGDIFHITPDMLGNIDAVYDRAALVALPFEMRVRYTKHLRDLTGTAPQLLITFDYDQQKMDGPPFAVIANEVEQHYIDHYSITLLHGNEINLKGKVDAQENVWLLKAGA</sequence>
<feature type="binding site" evidence="9">
    <location>
        <position position="66"/>
    </location>
    <ligand>
        <name>S-adenosyl-L-methionine</name>
        <dbReference type="ChEBI" id="CHEBI:59789"/>
    </ligand>
</feature>
<dbReference type="Proteomes" id="UP000175691">
    <property type="component" value="Unassembled WGS sequence"/>
</dbReference>
<dbReference type="GO" id="GO:0010038">
    <property type="term" value="P:response to metal ion"/>
    <property type="evidence" value="ECO:0007669"/>
    <property type="project" value="InterPro"/>
</dbReference>